<comment type="caution">
    <text evidence="1">The sequence shown here is derived from an EMBL/GenBank/DDBJ whole genome shotgun (WGS) entry which is preliminary data.</text>
</comment>
<evidence type="ECO:0000313" key="1">
    <source>
        <dbReference type="EMBL" id="KXI18162.1"/>
    </source>
</evidence>
<evidence type="ECO:0000313" key="2">
    <source>
        <dbReference type="Proteomes" id="UP000070505"/>
    </source>
</evidence>
<sequence>MIEVTETKNTTKYWRIIFKHCEICTDSNNTKSPMLLRMLVG</sequence>
<gene>
    <name evidence="1" type="ORF">HMPREF3230_00421</name>
</gene>
<reference evidence="2" key="1">
    <citation type="submission" date="2016-02" db="EMBL/GenBank/DDBJ databases">
        <authorList>
            <person name="Mitreva M."/>
            <person name="Pepin K.H."/>
            <person name="Mihindukulasuriya K.A."/>
            <person name="Fulton R."/>
            <person name="Fronick C."/>
            <person name="O'Laughlin M."/>
            <person name="Miner T."/>
            <person name="Herter B."/>
            <person name="Rosa B.A."/>
            <person name="Cordes M."/>
            <person name="Tomlinson C."/>
            <person name="Wollam A."/>
            <person name="Palsikar V.B."/>
            <person name="Mardis E.R."/>
            <person name="Wilson R.K."/>
        </authorList>
    </citation>
    <scope>NUCLEOTIDE SEQUENCE [LARGE SCALE GENOMIC DNA]</scope>
    <source>
        <strain evidence="2">CMW7778B</strain>
    </source>
</reference>
<proteinExistence type="predicted"/>
<dbReference type="EMBL" id="LSRC01000016">
    <property type="protein sequence ID" value="KXI18162.1"/>
    <property type="molecule type" value="Genomic_DNA"/>
</dbReference>
<name>A0A135Z964_GARVA</name>
<dbReference type="PATRIC" id="fig|2702.101.peg.407"/>
<accession>A0A135Z964</accession>
<dbReference type="Proteomes" id="UP000070505">
    <property type="component" value="Unassembled WGS sequence"/>
</dbReference>
<organism evidence="1 2">
    <name type="scientific">Gardnerella vaginalis</name>
    <dbReference type="NCBI Taxonomy" id="2702"/>
    <lineage>
        <taxon>Bacteria</taxon>
        <taxon>Bacillati</taxon>
        <taxon>Actinomycetota</taxon>
        <taxon>Actinomycetes</taxon>
        <taxon>Bifidobacteriales</taxon>
        <taxon>Bifidobacteriaceae</taxon>
        <taxon>Gardnerella</taxon>
    </lineage>
</organism>
<protein>
    <submittedName>
        <fullName evidence="1">Uncharacterized protein</fullName>
    </submittedName>
</protein>
<dbReference type="AlphaFoldDB" id="A0A135Z964"/>